<dbReference type="InterPro" id="IPR006143">
    <property type="entry name" value="RND_pump_MFP"/>
</dbReference>
<evidence type="ECO:0000259" key="9">
    <source>
        <dbReference type="Pfam" id="PF25917"/>
    </source>
</evidence>
<evidence type="ECO:0000256" key="1">
    <source>
        <dbReference type="ARBA" id="ARBA00004167"/>
    </source>
</evidence>
<keyword evidence="4 7" id="KW-1133">Transmembrane helix</keyword>
<dbReference type="InterPro" id="IPR050393">
    <property type="entry name" value="MFP_Efflux_Pump"/>
</dbReference>
<dbReference type="AlphaFoldDB" id="A0A368N706"/>
<accession>A0A368N706</accession>
<dbReference type="OrthoDB" id="9811754at2"/>
<keyword evidence="5 7" id="KW-0472">Membrane</keyword>
<dbReference type="InterPro" id="IPR058625">
    <property type="entry name" value="MdtA-like_BSH"/>
</dbReference>
<sequence length="308" mass="33714">MLGLNRKHLATAAVVAVAIAIVLYMYRHYVLNPWTRDGQVRAQVIQIVPRVSGPIINLPIKDNASVKQGDLLWQIDPRTFQAALDQASAQLSSAQAQLDEAKDEEHRARRIRKKNPGAMSVEDMNARVNARKGAEAGVKLAEAAQESARLDLEFCDVKAPVDGYVTNLRLRLGSQAVANSPALALVDVNSYWIDGYFRENYIADIRRGDRAVVTLMTYPDKPVEGVVDSIGWGIAQDDGSTGENLLPTISPTFEWIRLAQRVPVRVHVTELPEGVELRVGTTGSVLVMTGTASETDEEMPLAAPEPLL</sequence>
<organism evidence="11 12">
    <name type="scientific">Corallincola holothuriorum</name>
    <dbReference type="NCBI Taxonomy" id="2282215"/>
    <lineage>
        <taxon>Bacteria</taxon>
        <taxon>Pseudomonadati</taxon>
        <taxon>Pseudomonadota</taxon>
        <taxon>Gammaproteobacteria</taxon>
        <taxon>Alteromonadales</taxon>
        <taxon>Psychromonadaceae</taxon>
        <taxon>Corallincola</taxon>
    </lineage>
</organism>
<feature type="domain" description="Multidrug resistance protein MdtA-like alpha-helical hairpin" evidence="8">
    <location>
        <begin position="84"/>
        <end position="154"/>
    </location>
</feature>
<dbReference type="GO" id="GO:0022857">
    <property type="term" value="F:transmembrane transporter activity"/>
    <property type="evidence" value="ECO:0007669"/>
    <property type="project" value="InterPro"/>
</dbReference>
<name>A0A368N706_9GAMM</name>
<evidence type="ECO:0000256" key="6">
    <source>
        <dbReference type="SAM" id="Coils"/>
    </source>
</evidence>
<dbReference type="Pfam" id="PF25917">
    <property type="entry name" value="BSH_RND"/>
    <property type="match status" value="1"/>
</dbReference>
<feature type="domain" description="p-hydroxybenzoic acid efflux pump subunit AaeA-like beta-barrel" evidence="10">
    <location>
        <begin position="190"/>
        <end position="287"/>
    </location>
</feature>
<dbReference type="InterPro" id="IPR058634">
    <property type="entry name" value="AaeA-lik-b-barrel"/>
</dbReference>
<feature type="domain" description="Multidrug resistance protein MdtA-like barrel-sandwich hybrid" evidence="9">
    <location>
        <begin position="44"/>
        <end position="186"/>
    </location>
</feature>
<dbReference type="Pfam" id="PF25963">
    <property type="entry name" value="Beta-barrel_AAEA"/>
    <property type="match status" value="1"/>
</dbReference>
<evidence type="ECO:0000313" key="11">
    <source>
        <dbReference type="EMBL" id="RCU45324.1"/>
    </source>
</evidence>
<proteinExistence type="inferred from homology"/>
<evidence type="ECO:0000256" key="3">
    <source>
        <dbReference type="ARBA" id="ARBA00022692"/>
    </source>
</evidence>
<dbReference type="Gene3D" id="2.40.50.100">
    <property type="match status" value="1"/>
</dbReference>
<evidence type="ECO:0000259" key="8">
    <source>
        <dbReference type="Pfam" id="PF25876"/>
    </source>
</evidence>
<reference evidence="11 12" key="1">
    <citation type="submission" date="2018-07" db="EMBL/GenBank/DDBJ databases">
        <title>Corallincola holothuriorum sp. nov., a new facultative anaerobe isolated from sea cucumber Apostichopus japonicus.</title>
        <authorList>
            <person name="Xia H."/>
        </authorList>
    </citation>
    <scope>NUCLEOTIDE SEQUENCE [LARGE SCALE GENOMIC DNA]</scope>
    <source>
        <strain evidence="11 12">C4</strain>
    </source>
</reference>
<keyword evidence="12" id="KW-1185">Reference proteome</keyword>
<dbReference type="Pfam" id="PF25876">
    <property type="entry name" value="HH_MFP_RND"/>
    <property type="match status" value="1"/>
</dbReference>
<dbReference type="EMBL" id="QPID01000011">
    <property type="protein sequence ID" value="RCU45324.1"/>
    <property type="molecule type" value="Genomic_DNA"/>
</dbReference>
<gene>
    <name evidence="11" type="ORF">DU002_16555</name>
</gene>
<protein>
    <submittedName>
        <fullName evidence="11">HlyD family secretion protein</fullName>
    </submittedName>
</protein>
<keyword evidence="3 7" id="KW-0812">Transmembrane</keyword>
<dbReference type="PANTHER" id="PTHR30367">
    <property type="entry name" value="P-HYDROXYBENZOIC ACID EFFLUX PUMP SUBUNIT AAEA-RELATED"/>
    <property type="match status" value="1"/>
</dbReference>
<dbReference type="Proteomes" id="UP000252558">
    <property type="component" value="Unassembled WGS sequence"/>
</dbReference>
<evidence type="ECO:0000256" key="4">
    <source>
        <dbReference type="ARBA" id="ARBA00022989"/>
    </source>
</evidence>
<evidence type="ECO:0000256" key="5">
    <source>
        <dbReference type="ARBA" id="ARBA00023136"/>
    </source>
</evidence>
<dbReference type="NCBIfam" id="TIGR01730">
    <property type="entry name" value="RND_mfp"/>
    <property type="match status" value="1"/>
</dbReference>
<comment type="similarity">
    <text evidence="2">Belongs to the membrane fusion protein (MFP) (TC 8.A.1) family.</text>
</comment>
<dbReference type="GO" id="GO:0016020">
    <property type="term" value="C:membrane"/>
    <property type="evidence" value="ECO:0007669"/>
    <property type="project" value="InterPro"/>
</dbReference>
<evidence type="ECO:0000259" key="10">
    <source>
        <dbReference type="Pfam" id="PF25963"/>
    </source>
</evidence>
<evidence type="ECO:0000256" key="2">
    <source>
        <dbReference type="ARBA" id="ARBA00009477"/>
    </source>
</evidence>
<dbReference type="InterPro" id="IPR058624">
    <property type="entry name" value="MdtA-like_HH"/>
</dbReference>
<feature type="coiled-coil region" evidence="6">
    <location>
        <begin position="84"/>
        <end position="114"/>
    </location>
</feature>
<dbReference type="PANTHER" id="PTHR30367:SF1">
    <property type="entry name" value="MULTIDRUG RESISTANCE PROTEIN MDTN"/>
    <property type="match status" value="1"/>
</dbReference>
<keyword evidence="6" id="KW-0175">Coiled coil</keyword>
<dbReference type="Gene3D" id="2.40.30.170">
    <property type="match status" value="1"/>
</dbReference>
<dbReference type="RefSeq" id="WP_114339547.1">
    <property type="nucleotide sequence ID" value="NZ_QPID01000011.1"/>
</dbReference>
<evidence type="ECO:0000256" key="7">
    <source>
        <dbReference type="SAM" id="Phobius"/>
    </source>
</evidence>
<comment type="caution">
    <text evidence="11">The sequence shown here is derived from an EMBL/GenBank/DDBJ whole genome shotgun (WGS) entry which is preliminary data.</text>
</comment>
<dbReference type="SUPFAM" id="SSF111369">
    <property type="entry name" value="HlyD-like secretion proteins"/>
    <property type="match status" value="1"/>
</dbReference>
<comment type="subcellular location">
    <subcellularLocation>
        <location evidence="1">Membrane</location>
        <topology evidence="1">Single-pass membrane protein</topology>
    </subcellularLocation>
</comment>
<feature type="transmembrane region" description="Helical" evidence="7">
    <location>
        <begin position="9"/>
        <end position="26"/>
    </location>
</feature>
<evidence type="ECO:0000313" key="12">
    <source>
        <dbReference type="Proteomes" id="UP000252558"/>
    </source>
</evidence>